<evidence type="ECO:0000313" key="1">
    <source>
        <dbReference type="EMBL" id="MBX54938.1"/>
    </source>
</evidence>
<proteinExistence type="predicted"/>
<organism evidence="1">
    <name type="scientific">Rhizophora mucronata</name>
    <name type="common">Asiatic mangrove</name>
    <dbReference type="NCBI Taxonomy" id="61149"/>
    <lineage>
        <taxon>Eukaryota</taxon>
        <taxon>Viridiplantae</taxon>
        <taxon>Streptophyta</taxon>
        <taxon>Embryophyta</taxon>
        <taxon>Tracheophyta</taxon>
        <taxon>Spermatophyta</taxon>
        <taxon>Magnoliopsida</taxon>
        <taxon>eudicotyledons</taxon>
        <taxon>Gunneridae</taxon>
        <taxon>Pentapetalae</taxon>
        <taxon>rosids</taxon>
        <taxon>fabids</taxon>
        <taxon>Malpighiales</taxon>
        <taxon>Rhizophoraceae</taxon>
        <taxon>Rhizophora</taxon>
    </lineage>
</organism>
<accession>A0A2P2PJJ8</accession>
<dbReference type="AlphaFoldDB" id="A0A2P2PJJ8"/>
<reference evidence="1" key="1">
    <citation type="submission" date="2018-02" db="EMBL/GenBank/DDBJ databases">
        <title>Rhizophora mucronata_Transcriptome.</title>
        <authorList>
            <person name="Meera S.P."/>
            <person name="Sreeshan A."/>
            <person name="Augustine A."/>
        </authorList>
    </citation>
    <scope>NUCLEOTIDE SEQUENCE</scope>
    <source>
        <tissue evidence="1">Leaf</tissue>
    </source>
</reference>
<sequence>MLSKFIYIPFWGSPDGDGDGKFPRF</sequence>
<protein>
    <submittedName>
        <fullName evidence="1">Uncharacterized protein</fullName>
    </submittedName>
</protein>
<dbReference type="EMBL" id="GGEC01074454">
    <property type="protein sequence ID" value="MBX54938.1"/>
    <property type="molecule type" value="Transcribed_RNA"/>
</dbReference>
<name>A0A2P2PJJ8_RHIMU</name>